<evidence type="ECO:0000313" key="6">
    <source>
        <dbReference type="EMBL" id="KAF2484207.1"/>
    </source>
</evidence>
<protein>
    <submittedName>
        <fullName evidence="6">Flavin-containing monooxygenase-like protein</fullName>
    </submittedName>
</protein>
<keyword evidence="2" id="KW-0285">Flavoprotein</keyword>
<comment type="similarity">
    <text evidence="1">Belongs to the FMO family.</text>
</comment>
<dbReference type="RefSeq" id="XP_033590777.1">
    <property type="nucleotide sequence ID" value="XM_033738074.1"/>
</dbReference>
<evidence type="ECO:0000256" key="4">
    <source>
        <dbReference type="ARBA" id="ARBA00022857"/>
    </source>
</evidence>
<dbReference type="InterPro" id="IPR020946">
    <property type="entry name" value="Flavin_mOase-like"/>
</dbReference>
<accession>A0A6A6PYA5</accession>
<dbReference type="AlphaFoldDB" id="A0A6A6PYA5"/>
<keyword evidence="7" id="KW-1185">Reference proteome</keyword>
<dbReference type="Pfam" id="PF00743">
    <property type="entry name" value="FMO-like"/>
    <property type="match status" value="1"/>
</dbReference>
<keyword evidence="3" id="KW-0274">FAD</keyword>
<name>A0A6A6PYA5_9PEZI</name>
<dbReference type="EMBL" id="MU001634">
    <property type="protein sequence ID" value="KAF2484207.1"/>
    <property type="molecule type" value="Genomic_DNA"/>
</dbReference>
<dbReference type="GO" id="GO:0050660">
    <property type="term" value="F:flavin adenine dinucleotide binding"/>
    <property type="evidence" value="ECO:0007669"/>
    <property type="project" value="InterPro"/>
</dbReference>
<dbReference type="Gene3D" id="3.50.50.60">
    <property type="entry name" value="FAD/NAD(P)-binding domain"/>
    <property type="match status" value="2"/>
</dbReference>
<evidence type="ECO:0000256" key="2">
    <source>
        <dbReference type="ARBA" id="ARBA00022630"/>
    </source>
</evidence>
<evidence type="ECO:0000256" key="1">
    <source>
        <dbReference type="ARBA" id="ARBA00009183"/>
    </source>
</evidence>
<dbReference type="PIRSF" id="PIRSF000332">
    <property type="entry name" value="FMO"/>
    <property type="match status" value="1"/>
</dbReference>
<dbReference type="GeneID" id="54479076"/>
<keyword evidence="5" id="KW-0560">Oxidoreductase</keyword>
<dbReference type="PRINTS" id="PR00370">
    <property type="entry name" value="FMOXYGENASE"/>
</dbReference>
<dbReference type="GO" id="GO:0004499">
    <property type="term" value="F:N,N-dimethylaniline monooxygenase activity"/>
    <property type="evidence" value="ECO:0007669"/>
    <property type="project" value="InterPro"/>
</dbReference>
<dbReference type="PANTHER" id="PTHR23023">
    <property type="entry name" value="DIMETHYLANILINE MONOOXYGENASE"/>
    <property type="match status" value="1"/>
</dbReference>
<proteinExistence type="inferred from homology"/>
<gene>
    <name evidence="6" type="ORF">BDY17DRAFT_345010</name>
</gene>
<keyword evidence="6" id="KW-0503">Monooxygenase</keyword>
<dbReference type="InterPro" id="IPR050346">
    <property type="entry name" value="FMO-like"/>
</dbReference>
<keyword evidence="4" id="KW-0521">NADP</keyword>
<evidence type="ECO:0000256" key="3">
    <source>
        <dbReference type="ARBA" id="ARBA00022827"/>
    </source>
</evidence>
<evidence type="ECO:0000256" key="5">
    <source>
        <dbReference type="ARBA" id="ARBA00023002"/>
    </source>
</evidence>
<sequence length="541" mass="61245">MPVRVAVIGGGVVGLMALKNFREDGFDATLYEGRAWVGGLWKYSDDEWLSTAENTKFNSSKFRTAIPDFPFSKHVDDFPTASQLYEYLNAYCQHFDLWPHVKLSSRVTSVKRSGERWALEVTPNDAPSYTAHYDKVAFACGSFTSPRQPTLDGIDQFKGRALHAVNFHNPSQFEGQNVLVVGAHASAQDVVAQLSEHASHVYLSHRSGVLLLSRYSSDGSVYDRMPPLNFTIFTLYLQTWFPNLFTWMMDSLIGMMAKKSFPTQPASLGSLLTTKAPSIAVAAPLIASELYPHFESGFCEGVPGIRKISGPRSIELTSDRTLDNVDAIVYCTGYHMTIPVEMESSLNPYAYPGSSANLYRQIFPLHPDPDIRNSLAFLGQAAVPLPGFAQHEMVSMCISQVWRGKSRLPPLAEMQRWHRNIQAWRADQTKRYQAQSTFYPVFVPMADHLAWMDSCAGLGMRRHFGLLSRWTNWEAWKFWWNDRELYNLCLTGLSSPAIFRLFDEGKRKAWAGARKQILLDNESVKLQQQERQKQLQAKKEI</sequence>
<dbReference type="InterPro" id="IPR000960">
    <property type="entry name" value="Flavin_mOase"/>
</dbReference>
<dbReference type="SUPFAM" id="SSF51905">
    <property type="entry name" value="FAD/NAD(P)-binding domain"/>
    <property type="match status" value="1"/>
</dbReference>
<organism evidence="6 7">
    <name type="scientific">Neohortaea acidophila</name>
    <dbReference type="NCBI Taxonomy" id="245834"/>
    <lineage>
        <taxon>Eukaryota</taxon>
        <taxon>Fungi</taxon>
        <taxon>Dikarya</taxon>
        <taxon>Ascomycota</taxon>
        <taxon>Pezizomycotina</taxon>
        <taxon>Dothideomycetes</taxon>
        <taxon>Dothideomycetidae</taxon>
        <taxon>Mycosphaerellales</taxon>
        <taxon>Teratosphaeriaceae</taxon>
        <taxon>Neohortaea</taxon>
    </lineage>
</organism>
<dbReference type="OrthoDB" id="66881at2759"/>
<reference evidence="6" key="1">
    <citation type="journal article" date="2020" name="Stud. Mycol.">
        <title>101 Dothideomycetes genomes: a test case for predicting lifestyles and emergence of pathogens.</title>
        <authorList>
            <person name="Haridas S."/>
            <person name="Albert R."/>
            <person name="Binder M."/>
            <person name="Bloem J."/>
            <person name="Labutti K."/>
            <person name="Salamov A."/>
            <person name="Andreopoulos B."/>
            <person name="Baker S."/>
            <person name="Barry K."/>
            <person name="Bills G."/>
            <person name="Bluhm B."/>
            <person name="Cannon C."/>
            <person name="Castanera R."/>
            <person name="Culley D."/>
            <person name="Daum C."/>
            <person name="Ezra D."/>
            <person name="Gonzalez J."/>
            <person name="Henrissat B."/>
            <person name="Kuo A."/>
            <person name="Liang C."/>
            <person name="Lipzen A."/>
            <person name="Lutzoni F."/>
            <person name="Magnuson J."/>
            <person name="Mondo S."/>
            <person name="Nolan M."/>
            <person name="Ohm R."/>
            <person name="Pangilinan J."/>
            <person name="Park H.-J."/>
            <person name="Ramirez L."/>
            <person name="Alfaro M."/>
            <person name="Sun H."/>
            <person name="Tritt A."/>
            <person name="Yoshinaga Y."/>
            <person name="Zwiers L.-H."/>
            <person name="Turgeon B."/>
            <person name="Goodwin S."/>
            <person name="Spatafora J."/>
            <person name="Crous P."/>
            <person name="Grigoriev I."/>
        </authorList>
    </citation>
    <scope>NUCLEOTIDE SEQUENCE</scope>
    <source>
        <strain evidence="6">CBS 113389</strain>
    </source>
</reference>
<dbReference type="GO" id="GO:0050661">
    <property type="term" value="F:NADP binding"/>
    <property type="evidence" value="ECO:0007669"/>
    <property type="project" value="InterPro"/>
</dbReference>
<evidence type="ECO:0000313" key="7">
    <source>
        <dbReference type="Proteomes" id="UP000799767"/>
    </source>
</evidence>
<dbReference type="Proteomes" id="UP000799767">
    <property type="component" value="Unassembled WGS sequence"/>
</dbReference>
<dbReference type="InterPro" id="IPR036188">
    <property type="entry name" value="FAD/NAD-bd_sf"/>
</dbReference>